<evidence type="ECO:0000313" key="1">
    <source>
        <dbReference type="EMBL" id="KDS50154.1"/>
    </source>
</evidence>
<evidence type="ECO:0000313" key="2">
    <source>
        <dbReference type="Proteomes" id="UP000028013"/>
    </source>
</evidence>
<dbReference type="Proteomes" id="UP000028013">
    <property type="component" value="Unassembled WGS sequence"/>
</dbReference>
<name>A0A078RY89_BACUN</name>
<organism evidence="1 2">
    <name type="scientific">Bacteroides uniformis str. 3978 T3 ii</name>
    <dbReference type="NCBI Taxonomy" id="1339349"/>
    <lineage>
        <taxon>Bacteria</taxon>
        <taxon>Pseudomonadati</taxon>
        <taxon>Bacteroidota</taxon>
        <taxon>Bacteroidia</taxon>
        <taxon>Bacteroidales</taxon>
        <taxon>Bacteroidaceae</taxon>
        <taxon>Bacteroides</taxon>
    </lineage>
</organism>
<proteinExistence type="predicted"/>
<sequence length="51" mass="5896">MQNKMNPFIFYAEVPPVFASSAKIDNLSQKKIINSHVLFNLAKEYTHSRNI</sequence>
<comment type="caution">
    <text evidence="1">The sequence shown here is derived from an EMBL/GenBank/DDBJ whole genome shotgun (WGS) entry which is preliminary data.</text>
</comment>
<dbReference type="PATRIC" id="fig|1339349.3.peg.2257"/>
<gene>
    <name evidence="1" type="ORF">M094_1066</name>
</gene>
<dbReference type="EMBL" id="JNHN01000174">
    <property type="protein sequence ID" value="KDS50154.1"/>
    <property type="molecule type" value="Genomic_DNA"/>
</dbReference>
<reference evidence="1 2" key="1">
    <citation type="submission" date="2014-04" db="EMBL/GenBank/DDBJ databases">
        <authorList>
            <person name="Sears C."/>
            <person name="Carroll K."/>
            <person name="Sack B.R."/>
            <person name="Qadri F."/>
            <person name="Myers L.L."/>
            <person name="Chung G.-T."/>
            <person name="Escheverria P."/>
            <person name="Fraser C.M."/>
            <person name="Sadzewicz L."/>
            <person name="Shefchek K.A."/>
            <person name="Tallon L."/>
            <person name="Das S.P."/>
            <person name="Daugherty S."/>
            <person name="Mongodin E.F."/>
        </authorList>
    </citation>
    <scope>NUCLEOTIDE SEQUENCE [LARGE SCALE GENOMIC DNA]</scope>
    <source>
        <strain evidence="1 2">3978 T3 ii</strain>
    </source>
</reference>
<dbReference type="AlphaFoldDB" id="A0A078RY89"/>
<protein>
    <submittedName>
        <fullName evidence="1">Uncharacterized protein</fullName>
    </submittedName>
</protein>
<accession>A0A078RY89</accession>